<organism evidence="18 19">
    <name type="scientific">Subtercola vilae</name>
    <dbReference type="NCBI Taxonomy" id="2056433"/>
    <lineage>
        <taxon>Bacteria</taxon>
        <taxon>Bacillati</taxon>
        <taxon>Actinomycetota</taxon>
        <taxon>Actinomycetes</taxon>
        <taxon>Micrococcales</taxon>
        <taxon>Microbacteriaceae</taxon>
        <taxon>Subtercola</taxon>
    </lineage>
</organism>
<dbReference type="SMART" id="SM00825">
    <property type="entry name" value="PKS_KS"/>
    <property type="match status" value="1"/>
</dbReference>
<dbReference type="InterPro" id="IPR014030">
    <property type="entry name" value="Ketoacyl_synth_N"/>
</dbReference>
<evidence type="ECO:0000256" key="5">
    <source>
        <dbReference type="ARBA" id="ARBA00022516"/>
    </source>
</evidence>
<dbReference type="PANTHER" id="PTHR11712">
    <property type="entry name" value="POLYKETIDE SYNTHASE-RELATED"/>
    <property type="match status" value="1"/>
</dbReference>
<dbReference type="Gene3D" id="3.40.47.10">
    <property type="match status" value="2"/>
</dbReference>
<dbReference type="Pfam" id="PF00109">
    <property type="entry name" value="ketoacyl-synt"/>
    <property type="match status" value="1"/>
</dbReference>
<protein>
    <recommendedName>
        <fullName evidence="4 14">3-oxoacyl-[acyl-carrier-protein] synthase 2</fullName>
        <ecNumber evidence="3 14">2.3.1.179</ecNumber>
    </recommendedName>
</protein>
<evidence type="ECO:0000256" key="1">
    <source>
        <dbReference type="ARBA" id="ARBA00005194"/>
    </source>
</evidence>
<evidence type="ECO:0000256" key="12">
    <source>
        <dbReference type="ARBA" id="ARBA00047318"/>
    </source>
</evidence>
<dbReference type="InterPro" id="IPR016039">
    <property type="entry name" value="Thiolase-like"/>
</dbReference>
<comment type="catalytic activity">
    <reaction evidence="13 14">
        <text>a fatty acyl-[ACP] + malonyl-[ACP] + H(+) = a 3-oxoacyl-[ACP] + holo-[ACP] + CO2</text>
        <dbReference type="Rhea" id="RHEA:22836"/>
        <dbReference type="Rhea" id="RHEA-COMP:9623"/>
        <dbReference type="Rhea" id="RHEA-COMP:9685"/>
        <dbReference type="Rhea" id="RHEA-COMP:9916"/>
        <dbReference type="Rhea" id="RHEA-COMP:14125"/>
        <dbReference type="ChEBI" id="CHEBI:15378"/>
        <dbReference type="ChEBI" id="CHEBI:16526"/>
        <dbReference type="ChEBI" id="CHEBI:64479"/>
        <dbReference type="ChEBI" id="CHEBI:78449"/>
        <dbReference type="ChEBI" id="CHEBI:78776"/>
        <dbReference type="ChEBI" id="CHEBI:138651"/>
    </reaction>
</comment>
<evidence type="ECO:0000256" key="7">
    <source>
        <dbReference type="ARBA" id="ARBA00022832"/>
    </source>
</evidence>
<keyword evidence="19" id="KW-1185">Reference proteome</keyword>
<dbReference type="Proteomes" id="UP000306192">
    <property type="component" value="Unassembled WGS sequence"/>
</dbReference>
<dbReference type="CDD" id="cd00834">
    <property type="entry name" value="KAS_I_II"/>
    <property type="match status" value="1"/>
</dbReference>
<evidence type="ECO:0000256" key="4">
    <source>
        <dbReference type="ARBA" id="ARBA00014657"/>
    </source>
</evidence>
<dbReference type="GO" id="GO:0006633">
    <property type="term" value="P:fatty acid biosynthetic process"/>
    <property type="evidence" value="ECO:0007669"/>
    <property type="project" value="UniProtKB-UniPathway"/>
</dbReference>
<sequence length="411" mass="42883">MTKRIVVTGIGATSPLGGTAEESWQALLGGVSGNRTLEQEWVEKWQVPITMAAQAVVPSADVLTRQETKRLDPNSQFALTAAREAWADAGSPEVEPERLGVDWATGIGGLWTLLDAWDTLRERGPRRVLPMTVPMLMPNGAAAAISMDIGARAFSRTDVSACASSTESIANAFDHLQAGLADVIIAGGSEACIHPLPIASFAAMQALSKRNDDPATASRPYDVTRDGFVLGEGGAAIVLETYEHAVARGARIYAEVLGGSVTSDAYHITAPDPEGSAAARAMIAAITNAGFSIADVAHINAHATSTPVGDIAEYNALRRVFGEAVEGIPVSATKASTGHLLGGAGAIEAIFVIKALYERLAPPTINLTEQDPAIRLDVITSPRKLPDGDLLAISNSFGFGGHNAVAAFKTL</sequence>
<reference evidence="18 19" key="1">
    <citation type="journal article" date="2019" name="Microorganisms">
        <title>Systematic Affiliation and Genome Analysis of Subtercola vilae DB165(T) with Particular Emphasis on Cold Adaptation of an Isolate from a High-Altitude Cold Volcano Lake.</title>
        <authorList>
            <person name="Villalobos A.S."/>
            <person name="Wiese J."/>
            <person name="Imhoff J.F."/>
            <person name="Dorador C."/>
            <person name="Keller A."/>
            <person name="Hentschel U."/>
        </authorList>
    </citation>
    <scope>NUCLEOTIDE SEQUENCE [LARGE SCALE GENOMIC DNA]</scope>
    <source>
        <strain evidence="18 19">DB165</strain>
    </source>
</reference>
<dbReference type="UniPathway" id="UPA00094"/>
<dbReference type="EMBL" id="QYRT01000005">
    <property type="protein sequence ID" value="TIH39903.1"/>
    <property type="molecule type" value="Genomic_DNA"/>
</dbReference>
<keyword evidence="9 14" id="KW-0275">Fatty acid biosynthesis</keyword>
<evidence type="ECO:0000256" key="13">
    <source>
        <dbReference type="ARBA" id="ARBA00047659"/>
    </source>
</evidence>
<keyword evidence="6 14" id="KW-0808">Transferase</keyword>
<accession>A0A4T2C654</accession>
<keyword evidence="5 14" id="KW-0444">Lipid biosynthesis</keyword>
<evidence type="ECO:0000256" key="16">
    <source>
        <dbReference type="RuleBase" id="RU003694"/>
    </source>
</evidence>
<dbReference type="InterPro" id="IPR020841">
    <property type="entry name" value="PKS_Beta-ketoAc_synthase_dom"/>
</dbReference>
<dbReference type="InterPro" id="IPR014031">
    <property type="entry name" value="Ketoacyl_synth_C"/>
</dbReference>
<evidence type="ECO:0000256" key="11">
    <source>
        <dbReference type="ARBA" id="ARBA00024006"/>
    </source>
</evidence>
<dbReference type="GO" id="GO:0004315">
    <property type="term" value="F:3-oxoacyl-[acyl-carrier-protein] synthase activity"/>
    <property type="evidence" value="ECO:0007669"/>
    <property type="project" value="UniProtKB-EC"/>
</dbReference>
<evidence type="ECO:0000256" key="6">
    <source>
        <dbReference type="ARBA" id="ARBA00022679"/>
    </source>
</evidence>
<dbReference type="InterPro" id="IPR000794">
    <property type="entry name" value="Beta-ketoacyl_synthase"/>
</dbReference>
<dbReference type="PANTHER" id="PTHR11712:SF336">
    <property type="entry name" value="3-OXOACYL-[ACYL-CARRIER-PROTEIN] SYNTHASE, MITOCHONDRIAL"/>
    <property type="match status" value="1"/>
</dbReference>
<dbReference type="EC" id="2.3.1.179" evidence="3 14"/>
<comment type="catalytic activity">
    <reaction evidence="12 14">
        <text>(9Z)-hexadecenoyl-[ACP] + malonyl-[ACP] + H(+) = 3-oxo-(11Z)-octadecenoyl-[ACP] + holo-[ACP] + CO2</text>
        <dbReference type="Rhea" id="RHEA:55040"/>
        <dbReference type="Rhea" id="RHEA-COMP:9623"/>
        <dbReference type="Rhea" id="RHEA-COMP:9685"/>
        <dbReference type="Rhea" id="RHEA-COMP:10800"/>
        <dbReference type="Rhea" id="RHEA-COMP:14074"/>
        <dbReference type="ChEBI" id="CHEBI:15378"/>
        <dbReference type="ChEBI" id="CHEBI:16526"/>
        <dbReference type="ChEBI" id="CHEBI:64479"/>
        <dbReference type="ChEBI" id="CHEBI:78449"/>
        <dbReference type="ChEBI" id="CHEBI:83989"/>
        <dbReference type="ChEBI" id="CHEBI:138538"/>
        <dbReference type="EC" id="2.3.1.179"/>
    </reaction>
</comment>
<feature type="domain" description="Ketosynthase family 3 (KS3)" evidence="17">
    <location>
        <begin position="2"/>
        <end position="410"/>
    </location>
</feature>
<dbReference type="AlphaFoldDB" id="A0A4T2C654"/>
<feature type="active site" description="For beta-ketoacyl synthase activity" evidence="15">
    <location>
        <position position="162"/>
    </location>
</feature>
<dbReference type="SUPFAM" id="SSF53901">
    <property type="entry name" value="Thiolase-like"/>
    <property type="match status" value="2"/>
</dbReference>
<comment type="similarity">
    <text evidence="2 14 16">Belongs to the thiolase-like superfamily. Beta-ketoacyl-ACP synthases family.</text>
</comment>
<dbReference type="GO" id="GO:0005829">
    <property type="term" value="C:cytosol"/>
    <property type="evidence" value="ECO:0007669"/>
    <property type="project" value="TreeGrafter"/>
</dbReference>
<dbReference type="NCBIfam" id="NF005589">
    <property type="entry name" value="PRK07314.1"/>
    <property type="match status" value="1"/>
</dbReference>
<dbReference type="PIRSF" id="PIRSF000447">
    <property type="entry name" value="KAS_II"/>
    <property type="match status" value="1"/>
</dbReference>
<evidence type="ECO:0000256" key="2">
    <source>
        <dbReference type="ARBA" id="ARBA00008467"/>
    </source>
</evidence>
<dbReference type="Pfam" id="PF02801">
    <property type="entry name" value="Ketoacyl-synt_C"/>
    <property type="match status" value="1"/>
</dbReference>
<evidence type="ECO:0000256" key="15">
    <source>
        <dbReference type="PIRSR" id="PIRSR000447-1"/>
    </source>
</evidence>
<name>A0A4T2C654_9MICO</name>
<evidence type="ECO:0000313" key="18">
    <source>
        <dbReference type="EMBL" id="TIH39903.1"/>
    </source>
</evidence>
<evidence type="ECO:0000256" key="8">
    <source>
        <dbReference type="ARBA" id="ARBA00023098"/>
    </source>
</evidence>
<keyword evidence="8" id="KW-0443">Lipid metabolism</keyword>
<comment type="function">
    <text evidence="11 14">Involved in the type II fatty acid elongation cycle. Catalyzes the elongation of a wide range of acyl-ACP by the addition of two carbons from malonyl-ACP to an acyl acceptor. Can efficiently catalyze the conversion of palmitoleoyl-ACP (cis-hexadec-9-enoyl-ACP) to cis-vaccenoyl-ACP (cis-octadec-11-enoyl-ACP), an essential step in the thermal regulation of fatty acid composition.</text>
</comment>
<keyword evidence="10 14" id="KW-0012">Acyltransferase</keyword>
<dbReference type="FunFam" id="3.40.47.10:FF:000018">
    <property type="entry name" value="3-oxoacyl-[acyl-carrier-protein] synthase 2"/>
    <property type="match status" value="1"/>
</dbReference>
<dbReference type="PROSITE" id="PS52004">
    <property type="entry name" value="KS3_2"/>
    <property type="match status" value="1"/>
</dbReference>
<dbReference type="RefSeq" id="WP_136640898.1">
    <property type="nucleotide sequence ID" value="NZ_QYRT01000005.1"/>
</dbReference>
<keyword evidence="7" id="KW-0276">Fatty acid metabolism</keyword>
<comment type="caution">
    <text evidence="18">The sequence shown here is derived from an EMBL/GenBank/DDBJ whole genome shotgun (WGS) entry which is preliminary data.</text>
</comment>
<dbReference type="InterPro" id="IPR017568">
    <property type="entry name" value="3-oxoacyl-ACP_synth-2"/>
</dbReference>
<dbReference type="OrthoDB" id="9808669at2"/>
<evidence type="ECO:0000256" key="3">
    <source>
        <dbReference type="ARBA" id="ARBA00012356"/>
    </source>
</evidence>
<evidence type="ECO:0000256" key="14">
    <source>
        <dbReference type="PIRNR" id="PIRNR000447"/>
    </source>
</evidence>
<evidence type="ECO:0000256" key="9">
    <source>
        <dbReference type="ARBA" id="ARBA00023160"/>
    </source>
</evidence>
<gene>
    <name evidence="18" type="ORF">D4765_03830</name>
</gene>
<proteinExistence type="inferred from homology"/>
<comment type="pathway">
    <text evidence="1 14">Lipid metabolism; fatty acid biosynthesis.</text>
</comment>
<evidence type="ECO:0000256" key="10">
    <source>
        <dbReference type="ARBA" id="ARBA00023315"/>
    </source>
</evidence>
<evidence type="ECO:0000313" key="19">
    <source>
        <dbReference type="Proteomes" id="UP000306192"/>
    </source>
</evidence>
<evidence type="ECO:0000259" key="17">
    <source>
        <dbReference type="PROSITE" id="PS52004"/>
    </source>
</evidence>